<protein>
    <submittedName>
        <fullName evidence="7">Copper resistance protein CopC</fullName>
    </submittedName>
</protein>
<comment type="subcellular location">
    <subcellularLocation>
        <location evidence="1">Cell envelope</location>
    </subcellularLocation>
</comment>
<dbReference type="InterPro" id="IPR032694">
    <property type="entry name" value="CopC/D"/>
</dbReference>
<organism evidence="7 8">
    <name type="scientific">Actinoallomurus acaciae</name>
    <dbReference type="NCBI Taxonomy" id="502577"/>
    <lineage>
        <taxon>Bacteria</taxon>
        <taxon>Bacillati</taxon>
        <taxon>Actinomycetota</taxon>
        <taxon>Actinomycetes</taxon>
        <taxon>Streptosporangiales</taxon>
        <taxon>Thermomonosporaceae</taxon>
        <taxon>Actinoallomurus</taxon>
    </lineage>
</organism>
<keyword evidence="2" id="KW-0479">Metal-binding</keyword>
<comment type="caution">
    <text evidence="7">The sequence shown here is derived from an EMBL/GenBank/DDBJ whole genome shotgun (WGS) entry which is preliminary data.</text>
</comment>
<dbReference type="PANTHER" id="PTHR34820">
    <property type="entry name" value="INNER MEMBRANE PROTEIN YEBZ"/>
    <property type="match status" value="1"/>
</dbReference>
<dbReference type="InterPro" id="IPR014755">
    <property type="entry name" value="Cu-Rt/internalin_Ig-like"/>
</dbReference>
<dbReference type="Pfam" id="PF04234">
    <property type="entry name" value="CopC"/>
    <property type="match status" value="1"/>
</dbReference>
<feature type="region of interest" description="Disordered" evidence="5">
    <location>
        <begin position="104"/>
        <end position="147"/>
    </location>
</feature>
<accession>A0ABV5YZP0</accession>
<dbReference type="RefSeq" id="WP_378212570.1">
    <property type="nucleotide sequence ID" value="NZ_JBHLZP010000717.1"/>
</dbReference>
<evidence type="ECO:0000313" key="8">
    <source>
        <dbReference type="Proteomes" id="UP001589627"/>
    </source>
</evidence>
<name>A0ABV5YZP0_9ACTN</name>
<evidence type="ECO:0000256" key="5">
    <source>
        <dbReference type="SAM" id="MobiDB-lite"/>
    </source>
</evidence>
<dbReference type="SUPFAM" id="SSF81296">
    <property type="entry name" value="E set domains"/>
    <property type="match status" value="1"/>
</dbReference>
<dbReference type="EMBL" id="JBHLZP010000717">
    <property type="protein sequence ID" value="MFB9839447.1"/>
    <property type="molecule type" value="Genomic_DNA"/>
</dbReference>
<evidence type="ECO:0000256" key="1">
    <source>
        <dbReference type="ARBA" id="ARBA00004196"/>
    </source>
</evidence>
<proteinExistence type="predicted"/>
<dbReference type="InterPro" id="IPR007348">
    <property type="entry name" value="CopC_dom"/>
</dbReference>
<keyword evidence="8" id="KW-1185">Reference proteome</keyword>
<sequence length="186" mass="19018">MTGWAGTASAHAHLVSSTPKHTATVAGPVTEVTLRFNEPINPAVVQVKVTGPDGRDHTDGRPRIDGAALTQGLKNDMGAGRYAIAFRVVSHDGHPVSEQLHFTLNAPGSSSTPAPPAAARPNPRRRRPGMAGVASSAGRWPSSRSPRCCSACAGVALADVPGSPVNAMGAPASRGGARLVSGGRRR</sequence>
<dbReference type="InterPro" id="IPR014756">
    <property type="entry name" value="Ig_E-set"/>
</dbReference>
<evidence type="ECO:0000256" key="4">
    <source>
        <dbReference type="ARBA" id="ARBA00023008"/>
    </source>
</evidence>
<dbReference type="Gene3D" id="2.60.40.1220">
    <property type="match status" value="1"/>
</dbReference>
<evidence type="ECO:0000313" key="7">
    <source>
        <dbReference type="EMBL" id="MFB9839447.1"/>
    </source>
</evidence>
<evidence type="ECO:0000259" key="6">
    <source>
        <dbReference type="Pfam" id="PF04234"/>
    </source>
</evidence>
<evidence type="ECO:0000256" key="3">
    <source>
        <dbReference type="ARBA" id="ARBA00022729"/>
    </source>
</evidence>
<gene>
    <name evidence="7" type="ORF">ACFFNX_45615</name>
</gene>
<keyword evidence="3" id="KW-0732">Signal</keyword>
<feature type="region of interest" description="Disordered" evidence="5">
    <location>
        <begin position="162"/>
        <end position="186"/>
    </location>
</feature>
<feature type="domain" description="CopC" evidence="6">
    <location>
        <begin position="11"/>
        <end position="104"/>
    </location>
</feature>
<dbReference type="PANTHER" id="PTHR34820:SF4">
    <property type="entry name" value="INNER MEMBRANE PROTEIN YEBZ"/>
    <property type="match status" value="1"/>
</dbReference>
<dbReference type="Proteomes" id="UP001589627">
    <property type="component" value="Unassembled WGS sequence"/>
</dbReference>
<evidence type="ECO:0000256" key="2">
    <source>
        <dbReference type="ARBA" id="ARBA00022723"/>
    </source>
</evidence>
<keyword evidence="4" id="KW-0186">Copper</keyword>
<reference evidence="7 8" key="1">
    <citation type="submission" date="2024-09" db="EMBL/GenBank/DDBJ databases">
        <authorList>
            <person name="Sun Q."/>
            <person name="Mori K."/>
        </authorList>
    </citation>
    <scope>NUCLEOTIDE SEQUENCE [LARGE SCALE GENOMIC DNA]</scope>
    <source>
        <strain evidence="7 8">TBRC 0563</strain>
    </source>
</reference>